<sequence length="363" mass="39875">MNPQRSLLVFPIDLPQSQAFVRTARQLGFRVVAASSEPLDPAQFPDCATAYLPYVTDAAFDVALADLLARQRIDAVFASHPAIWWHLRALAERGDFPHAFRLCNESPYEMDWQPYGEAYRWAEACHAAEPLAPGEAAPALPVSNYAGLYRSYNLIPGQSDNTKLLALAQIARQLARGDVVEIGALYGKSAFALAWLARFHRVGSVLCVDPWEIASIRNQGESARLINRAVGNRDWQQAFLGFCASLAGFDNVNYLRAPSDHAVGLYREAAAAGGVSSKEFGRTTVDGRIALLHIDGNHRYEAVKRDLETWLPLVGEGGWVLLDDYVWAFGDGPRRAGDELLASRAVSAAFVAADTLFVRLEET</sequence>
<dbReference type="RefSeq" id="WP_324779469.1">
    <property type="nucleotide sequence ID" value="NZ_CP141769.1"/>
</dbReference>
<keyword evidence="2" id="KW-1185">Reference proteome</keyword>
<gene>
    <name evidence="1" type="ORF">VA613_13140</name>
</gene>
<dbReference type="Proteomes" id="UP001334732">
    <property type="component" value="Chromosome"/>
</dbReference>
<dbReference type="EC" id="2.1.1.-" evidence="1"/>
<dbReference type="Pfam" id="PF13578">
    <property type="entry name" value="Methyltransf_24"/>
    <property type="match status" value="1"/>
</dbReference>
<dbReference type="Gene3D" id="3.40.50.150">
    <property type="entry name" value="Vaccinia Virus protein VP39"/>
    <property type="match status" value="1"/>
</dbReference>
<protein>
    <submittedName>
        <fullName evidence="1">Class I SAM-dependent methyltransferase</fullName>
        <ecNumber evidence="1">2.1.1.-</ecNumber>
    </submittedName>
</protein>
<dbReference type="GO" id="GO:0008168">
    <property type="term" value="F:methyltransferase activity"/>
    <property type="evidence" value="ECO:0007669"/>
    <property type="project" value="UniProtKB-KW"/>
</dbReference>
<keyword evidence="1" id="KW-0489">Methyltransferase</keyword>
<dbReference type="SUPFAM" id="SSF53335">
    <property type="entry name" value="S-adenosyl-L-methionine-dependent methyltransferases"/>
    <property type="match status" value="1"/>
</dbReference>
<evidence type="ECO:0000313" key="2">
    <source>
        <dbReference type="Proteomes" id="UP001334732"/>
    </source>
</evidence>
<name>A0ABZ1CKW1_9PROT</name>
<proteinExistence type="predicted"/>
<dbReference type="GO" id="GO:0032259">
    <property type="term" value="P:methylation"/>
    <property type="evidence" value="ECO:0007669"/>
    <property type="project" value="UniProtKB-KW"/>
</dbReference>
<evidence type="ECO:0000313" key="1">
    <source>
        <dbReference type="EMBL" id="WRS38937.1"/>
    </source>
</evidence>
<organism evidence="1 2">
    <name type="scientific">Thiobacillus sedimenti</name>
    <dbReference type="NCBI Taxonomy" id="3110231"/>
    <lineage>
        <taxon>Bacteria</taxon>
        <taxon>Pseudomonadati</taxon>
        <taxon>Pseudomonadota</taxon>
        <taxon>Betaproteobacteria</taxon>
        <taxon>Nitrosomonadales</taxon>
        <taxon>Thiobacillaceae</taxon>
        <taxon>Thiobacillus</taxon>
    </lineage>
</organism>
<dbReference type="InterPro" id="IPR029063">
    <property type="entry name" value="SAM-dependent_MTases_sf"/>
</dbReference>
<keyword evidence="1" id="KW-0808">Transferase</keyword>
<accession>A0ABZ1CKW1</accession>
<dbReference type="EMBL" id="CP141769">
    <property type="protein sequence ID" value="WRS38937.1"/>
    <property type="molecule type" value="Genomic_DNA"/>
</dbReference>
<reference evidence="1 2" key="1">
    <citation type="submission" date="2023-12" db="EMBL/GenBank/DDBJ databases">
        <title>Thiobacillus sedimentum sp. nov., a chemolithoautotrophic sulfur-oxidizing bacterium isolated from freshwater sediment.</title>
        <authorList>
            <person name="Luo J."/>
            <person name="Dai C."/>
        </authorList>
    </citation>
    <scope>NUCLEOTIDE SEQUENCE [LARGE SCALE GENOMIC DNA]</scope>
    <source>
        <strain evidence="1 2">SCUT-2</strain>
    </source>
</reference>